<sequence length="91" mass="10455">MIDRSFDCTSVSGALGKVTIIRAETEWKMVENLFSICQKFNGKRKPPFGKEKRAPIDLGHATGNLEVRPETDDCNRRPDLAIRRTDDRRDY</sequence>
<feature type="region of interest" description="Disordered" evidence="1">
    <location>
        <begin position="46"/>
        <end position="91"/>
    </location>
</feature>
<evidence type="ECO:0000313" key="2">
    <source>
        <dbReference type="EMBL" id="KFB36417.1"/>
    </source>
</evidence>
<evidence type="ECO:0000313" key="4">
    <source>
        <dbReference type="Proteomes" id="UP000030765"/>
    </source>
</evidence>
<gene>
    <name evidence="2" type="ORF">ZHAS_00003584</name>
</gene>
<evidence type="ECO:0000256" key="1">
    <source>
        <dbReference type="SAM" id="MobiDB-lite"/>
    </source>
</evidence>
<dbReference type="VEuPathDB" id="VectorBase:ASIC003584"/>
<proteinExistence type="predicted"/>
<reference evidence="3" key="2">
    <citation type="submission" date="2020-05" db="UniProtKB">
        <authorList>
            <consortium name="EnsemblMetazoa"/>
        </authorList>
    </citation>
    <scope>IDENTIFICATION</scope>
</reference>
<name>A0A084VEM3_ANOSI</name>
<dbReference type="EnsemblMetazoa" id="ASIC003584-RA">
    <property type="protein sequence ID" value="ASIC003584-PA"/>
    <property type="gene ID" value="ASIC003584"/>
</dbReference>
<reference evidence="2 4" key="1">
    <citation type="journal article" date="2014" name="BMC Genomics">
        <title>Genome sequence of Anopheles sinensis provides insight into genetics basis of mosquito competence for malaria parasites.</title>
        <authorList>
            <person name="Zhou D."/>
            <person name="Zhang D."/>
            <person name="Ding G."/>
            <person name="Shi L."/>
            <person name="Hou Q."/>
            <person name="Ye Y."/>
            <person name="Xu Y."/>
            <person name="Zhou H."/>
            <person name="Xiong C."/>
            <person name="Li S."/>
            <person name="Yu J."/>
            <person name="Hong S."/>
            <person name="Yu X."/>
            <person name="Zou P."/>
            <person name="Chen C."/>
            <person name="Chang X."/>
            <person name="Wang W."/>
            <person name="Lv Y."/>
            <person name="Sun Y."/>
            <person name="Ma L."/>
            <person name="Shen B."/>
            <person name="Zhu C."/>
        </authorList>
    </citation>
    <scope>NUCLEOTIDE SEQUENCE [LARGE SCALE GENOMIC DNA]</scope>
</reference>
<organism evidence="2">
    <name type="scientific">Anopheles sinensis</name>
    <name type="common">Mosquito</name>
    <dbReference type="NCBI Taxonomy" id="74873"/>
    <lineage>
        <taxon>Eukaryota</taxon>
        <taxon>Metazoa</taxon>
        <taxon>Ecdysozoa</taxon>
        <taxon>Arthropoda</taxon>
        <taxon>Hexapoda</taxon>
        <taxon>Insecta</taxon>
        <taxon>Pterygota</taxon>
        <taxon>Neoptera</taxon>
        <taxon>Endopterygota</taxon>
        <taxon>Diptera</taxon>
        <taxon>Nematocera</taxon>
        <taxon>Culicoidea</taxon>
        <taxon>Culicidae</taxon>
        <taxon>Anophelinae</taxon>
        <taxon>Anopheles</taxon>
    </lineage>
</organism>
<dbReference type="EMBL" id="ATLV01012282">
    <property type="status" value="NOT_ANNOTATED_CDS"/>
    <property type="molecule type" value="Genomic_DNA"/>
</dbReference>
<feature type="compositionally biased region" description="Basic and acidic residues" evidence="1">
    <location>
        <begin position="67"/>
        <end position="91"/>
    </location>
</feature>
<dbReference type="AlphaFoldDB" id="A0A084VEM3"/>
<dbReference type="EMBL" id="KE524778">
    <property type="protein sequence ID" value="KFB36417.1"/>
    <property type="molecule type" value="Genomic_DNA"/>
</dbReference>
<keyword evidence="4" id="KW-1185">Reference proteome</keyword>
<dbReference type="Proteomes" id="UP000030765">
    <property type="component" value="Unassembled WGS sequence"/>
</dbReference>
<protein>
    <submittedName>
        <fullName evidence="2 3">Ribonuclease H</fullName>
    </submittedName>
</protein>
<accession>A0A084VEM3</accession>
<evidence type="ECO:0000313" key="3">
    <source>
        <dbReference type="EnsemblMetazoa" id="ASIC003584-PA"/>
    </source>
</evidence>